<dbReference type="SUPFAM" id="SSF55073">
    <property type="entry name" value="Nucleotide cyclase"/>
    <property type="match status" value="1"/>
</dbReference>
<dbReference type="InterPro" id="IPR003607">
    <property type="entry name" value="HD/PDEase_dom"/>
</dbReference>
<evidence type="ECO:0000313" key="3">
    <source>
        <dbReference type="EMBL" id="SFL47676.1"/>
    </source>
</evidence>
<dbReference type="NCBIfam" id="TIGR00254">
    <property type="entry name" value="GGDEF"/>
    <property type="match status" value="1"/>
</dbReference>
<dbReference type="InterPro" id="IPR029787">
    <property type="entry name" value="Nucleotide_cyclase"/>
</dbReference>
<dbReference type="Proteomes" id="UP000199006">
    <property type="component" value="Unassembled WGS sequence"/>
</dbReference>
<dbReference type="PROSITE" id="PS50887">
    <property type="entry name" value="GGDEF"/>
    <property type="match status" value="1"/>
</dbReference>
<dbReference type="Gene3D" id="1.10.3210.10">
    <property type="entry name" value="Hypothetical protein af1432"/>
    <property type="match status" value="1"/>
</dbReference>
<dbReference type="InterPro" id="IPR052020">
    <property type="entry name" value="Cyclic_di-GMP/3'3'-cGAMP_PDE"/>
</dbReference>
<dbReference type="Pfam" id="PF00990">
    <property type="entry name" value="GGDEF"/>
    <property type="match status" value="1"/>
</dbReference>
<reference evidence="3 4" key="1">
    <citation type="submission" date="2016-10" db="EMBL/GenBank/DDBJ databases">
        <authorList>
            <person name="de Groot N.N."/>
        </authorList>
    </citation>
    <scope>NUCLEOTIDE SEQUENCE [LARGE SCALE GENOMIC DNA]</scope>
    <source>
        <strain evidence="3 4">ATCC 51327</strain>
    </source>
</reference>
<dbReference type="InterPro" id="IPR037522">
    <property type="entry name" value="HD_GYP_dom"/>
</dbReference>
<dbReference type="Gene3D" id="3.30.70.270">
    <property type="match status" value="1"/>
</dbReference>
<dbReference type="EMBL" id="FOTI01000014">
    <property type="protein sequence ID" value="SFL47676.1"/>
    <property type="molecule type" value="Genomic_DNA"/>
</dbReference>
<dbReference type="CDD" id="cd01949">
    <property type="entry name" value="GGDEF"/>
    <property type="match status" value="1"/>
</dbReference>
<evidence type="ECO:0000259" key="1">
    <source>
        <dbReference type="PROSITE" id="PS50887"/>
    </source>
</evidence>
<keyword evidence="4" id="KW-1185">Reference proteome</keyword>
<dbReference type="SMART" id="SM00471">
    <property type="entry name" value="HDc"/>
    <property type="match status" value="1"/>
</dbReference>
<dbReference type="InterPro" id="IPR043128">
    <property type="entry name" value="Rev_trsase/Diguanyl_cyclase"/>
</dbReference>
<dbReference type="STRING" id="29563.SAMN02983006_01241"/>
<feature type="domain" description="HD-GYP" evidence="2">
    <location>
        <begin position="155"/>
        <end position="344"/>
    </location>
</feature>
<dbReference type="PROSITE" id="PS51832">
    <property type="entry name" value="HD_GYP"/>
    <property type="match status" value="1"/>
</dbReference>
<dbReference type="PANTHER" id="PTHR45228:SF1">
    <property type="entry name" value="CYCLIC DI-GMP PHOSPHODIESTERASE TM_0186"/>
    <property type="match status" value="1"/>
</dbReference>
<proteinExistence type="predicted"/>
<protein>
    <submittedName>
        <fullName evidence="3">Diguanylate cyclase (GGDEF) domain-containing protein</fullName>
    </submittedName>
</protein>
<dbReference type="OrthoDB" id="9798833at2"/>
<feature type="domain" description="GGDEF" evidence="1">
    <location>
        <begin position="35"/>
        <end position="165"/>
    </location>
</feature>
<evidence type="ECO:0000313" key="4">
    <source>
        <dbReference type="Proteomes" id="UP000199006"/>
    </source>
</evidence>
<dbReference type="InterPro" id="IPR000160">
    <property type="entry name" value="GGDEF_dom"/>
</dbReference>
<dbReference type="RefSeq" id="WP_089861087.1">
    <property type="nucleotide sequence ID" value="NZ_FOTI01000014.1"/>
</dbReference>
<dbReference type="Pfam" id="PF13487">
    <property type="entry name" value="HD_5"/>
    <property type="match status" value="1"/>
</dbReference>
<name>A0A1I4I1R8_9FIRM</name>
<dbReference type="SMART" id="SM00267">
    <property type="entry name" value="GGDEF"/>
    <property type="match status" value="1"/>
</dbReference>
<dbReference type="AlphaFoldDB" id="A0A1I4I1R8"/>
<dbReference type="SUPFAM" id="SSF109604">
    <property type="entry name" value="HD-domain/PDEase-like"/>
    <property type="match status" value="1"/>
</dbReference>
<dbReference type="CDD" id="cd00077">
    <property type="entry name" value="HDc"/>
    <property type="match status" value="1"/>
</dbReference>
<gene>
    <name evidence="3" type="ORF">SAMN02983006_01241</name>
</gene>
<dbReference type="PANTHER" id="PTHR45228">
    <property type="entry name" value="CYCLIC DI-GMP PHOSPHODIESTERASE TM_0186-RELATED"/>
    <property type="match status" value="1"/>
</dbReference>
<evidence type="ECO:0000259" key="2">
    <source>
        <dbReference type="PROSITE" id="PS51832"/>
    </source>
</evidence>
<accession>A0A1I4I1R8</accession>
<sequence length="344" mass="39864">MQNIAKKHYIDSLTRLNNRLYFERILPELNNKHIAPFSIITIDLNNLKKINDTYSYEKANFFLKMTAEIIKKFSREQDIKARIDGDQFVILMPEVSKREAEQVAKEIIDYFKSNDLPTRLTAGIGVATANRSQYSLYELFRLAEERMYRNKIARDVSHKYKVFSSLEKILEEKAGETRAHARRIEFLSVRLARQLGLSLNQIDELKIAARFHDIGKIIIDDSILNKPGRLTNSEYEVVKTHAKIGYRIVKSIPVLAEVASLVLSHHERWDGKGYPGGLSRDEIPFLARIITIVDTYDVITHERPYKRAASIEFALREVNNCAGSQFDPFLVREFIQLIQKLYDL</sequence>
<organism evidence="3 4">
    <name type="scientific">Halanaerobium salsuginis</name>
    <dbReference type="NCBI Taxonomy" id="29563"/>
    <lineage>
        <taxon>Bacteria</taxon>
        <taxon>Bacillati</taxon>
        <taxon>Bacillota</taxon>
        <taxon>Clostridia</taxon>
        <taxon>Halanaerobiales</taxon>
        <taxon>Halanaerobiaceae</taxon>
        <taxon>Halanaerobium</taxon>
    </lineage>
</organism>